<keyword evidence="3" id="KW-0548">Nucleotidyltransferase</keyword>
<keyword evidence="2 9" id="KW-0808">Transferase</keyword>
<dbReference type="InterPro" id="IPR043519">
    <property type="entry name" value="NT_sf"/>
</dbReference>
<dbReference type="Pfam" id="PF18765">
    <property type="entry name" value="Polbeta"/>
    <property type="match status" value="1"/>
</dbReference>
<dbReference type="RefSeq" id="WP_143253556.1">
    <property type="nucleotide sequence ID" value="NZ_NAQA01000003.1"/>
</dbReference>
<evidence type="ECO:0000256" key="7">
    <source>
        <dbReference type="ARBA" id="ARBA00022842"/>
    </source>
</evidence>
<dbReference type="EMBL" id="NAQA01000003">
    <property type="protein sequence ID" value="OQM51142.1"/>
    <property type="molecule type" value="Genomic_DNA"/>
</dbReference>
<keyword evidence="6" id="KW-0067">ATP-binding</keyword>
<reference evidence="9 10" key="1">
    <citation type="submission" date="2017-03" db="EMBL/GenBank/DDBJ databases">
        <title>Maternal inheritance of bifidobacteria.</title>
        <authorList>
            <person name="Lugli G.A."/>
            <person name="Duranti S."/>
            <person name="Milani C."/>
            <person name="Mancabelli L."/>
        </authorList>
    </citation>
    <scope>NUCLEOTIDE SEQUENCE [LARGE SCALE GENOMIC DNA]</scope>
    <source>
        <strain evidence="9 10">1899B</strain>
    </source>
</reference>
<dbReference type="InterPro" id="IPR041633">
    <property type="entry name" value="Polbeta"/>
</dbReference>
<dbReference type="GO" id="GO:0046872">
    <property type="term" value="F:metal ion binding"/>
    <property type="evidence" value="ECO:0007669"/>
    <property type="project" value="UniProtKB-KW"/>
</dbReference>
<dbReference type="GO" id="GO:0016779">
    <property type="term" value="F:nucleotidyltransferase activity"/>
    <property type="evidence" value="ECO:0007669"/>
    <property type="project" value="UniProtKB-KW"/>
</dbReference>
<evidence type="ECO:0000313" key="10">
    <source>
        <dbReference type="Proteomes" id="UP000192666"/>
    </source>
</evidence>
<organism evidence="9 10">
    <name type="scientific">Bifidobacterium catenulatum</name>
    <dbReference type="NCBI Taxonomy" id="1686"/>
    <lineage>
        <taxon>Bacteria</taxon>
        <taxon>Bacillati</taxon>
        <taxon>Actinomycetota</taxon>
        <taxon>Actinomycetes</taxon>
        <taxon>Bifidobacteriales</taxon>
        <taxon>Bifidobacteriaceae</taxon>
        <taxon>Bifidobacterium</taxon>
    </lineage>
</organism>
<dbReference type="InterPro" id="IPR052038">
    <property type="entry name" value="Type-VII_TA_antitoxin"/>
</dbReference>
<dbReference type="SUPFAM" id="SSF81301">
    <property type="entry name" value="Nucleotidyltransferase"/>
    <property type="match status" value="1"/>
</dbReference>
<evidence type="ECO:0000256" key="1">
    <source>
        <dbReference type="ARBA" id="ARBA00001946"/>
    </source>
</evidence>
<evidence type="ECO:0000256" key="6">
    <source>
        <dbReference type="ARBA" id="ARBA00022840"/>
    </source>
</evidence>
<dbReference type="PANTHER" id="PTHR33571:SF12">
    <property type="entry name" value="BSL3053 PROTEIN"/>
    <property type="match status" value="1"/>
</dbReference>
<keyword evidence="5" id="KW-0547">Nucleotide-binding</keyword>
<feature type="domain" description="Polymerase beta nucleotidyltransferase" evidence="8">
    <location>
        <begin position="39"/>
        <end position="119"/>
    </location>
</feature>
<comment type="caution">
    <text evidence="9">The sequence shown here is derived from an EMBL/GenBank/DDBJ whole genome shotgun (WGS) entry which is preliminary data.</text>
</comment>
<evidence type="ECO:0000256" key="4">
    <source>
        <dbReference type="ARBA" id="ARBA00022723"/>
    </source>
</evidence>
<keyword evidence="7" id="KW-0460">Magnesium</keyword>
<proteinExistence type="predicted"/>
<evidence type="ECO:0000259" key="8">
    <source>
        <dbReference type="Pfam" id="PF18765"/>
    </source>
</evidence>
<name>A0A1V8PQZ3_9BIFI</name>
<dbReference type="CDD" id="cd05403">
    <property type="entry name" value="NT_KNTase_like"/>
    <property type="match status" value="1"/>
</dbReference>
<accession>A0A1V8PQZ3</accession>
<dbReference type="GO" id="GO:0005524">
    <property type="term" value="F:ATP binding"/>
    <property type="evidence" value="ECO:0007669"/>
    <property type="project" value="UniProtKB-KW"/>
</dbReference>
<dbReference type="Gene3D" id="3.30.460.10">
    <property type="entry name" value="Beta Polymerase, domain 2"/>
    <property type="match status" value="1"/>
</dbReference>
<dbReference type="AlphaFoldDB" id="A0A1V8PQZ3"/>
<dbReference type="PANTHER" id="PTHR33571">
    <property type="entry name" value="SSL8005 PROTEIN"/>
    <property type="match status" value="1"/>
</dbReference>
<dbReference type="Proteomes" id="UP000192666">
    <property type="component" value="Unassembled WGS sequence"/>
</dbReference>
<evidence type="ECO:0000313" key="9">
    <source>
        <dbReference type="EMBL" id="OQM51142.1"/>
    </source>
</evidence>
<evidence type="ECO:0000256" key="2">
    <source>
        <dbReference type="ARBA" id="ARBA00022679"/>
    </source>
</evidence>
<protein>
    <submittedName>
        <fullName evidence="9">Nucleotidyltransferase family protein</fullName>
    </submittedName>
</protein>
<keyword evidence="4" id="KW-0479">Metal-binding</keyword>
<comment type="cofactor">
    <cofactor evidence="1">
        <name>Mg(2+)</name>
        <dbReference type="ChEBI" id="CHEBI:18420"/>
    </cofactor>
</comment>
<evidence type="ECO:0000256" key="5">
    <source>
        <dbReference type="ARBA" id="ARBA00022741"/>
    </source>
</evidence>
<gene>
    <name evidence="9" type="ORF">B5782_1093</name>
</gene>
<evidence type="ECO:0000256" key="3">
    <source>
        <dbReference type="ARBA" id="ARBA00022695"/>
    </source>
</evidence>
<sequence length="130" mass="15051">MRGNPTQAFTRRYQDALDAISRDTTPQQIAEIARPIALRHHVNELYLFGSMARGEGHADSDIDFIYQFDDTANPMIDEWALRDDLASTFGREIDLVKKRYITTELQDRLAEMQRVIFVNSITSNPMFRII</sequence>